<name>A0A245ZPX2_9SPHN</name>
<feature type="compositionally biased region" description="Pro residues" evidence="5">
    <location>
        <begin position="223"/>
        <end position="233"/>
    </location>
</feature>
<dbReference type="OrthoDB" id="9784724at2"/>
<accession>A0A245ZPX2</accession>
<reference evidence="6 7" key="1">
    <citation type="submission" date="2017-03" db="EMBL/GenBank/DDBJ databases">
        <title>Genome sequence of Sphingomonas mucosissima DSM 17494.</title>
        <authorList>
            <person name="Poehlein A."/>
            <person name="Wuebbeler J.H."/>
            <person name="Steinbuechel A."/>
            <person name="Daniel R."/>
        </authorList>
    </citation>
    <scope>NUCLEOTIDE SEQUENCE [LARGE SCALE GENOMIC DNA]</scope>
    <source>
        <strain evidence="6 7">DSM 17494</strain>
    </source>
</reference>
<evidence type="ECO:0000313" key="6">
    <source>
        <dbReference type="EMBL" id="OWK31793.1"/>
    </source>
</evidence>
<dbReference type="GO" id="GO:0006310">
    <property type="term" value="P:DNA recombination"/>
    <property type="evidence" value="ECO:0007669"/>
    <property type="project" value="UniProtKB-KW"/>
</dbReference>
<dbReference type="RefSeq" id="WP_088330918.1">
    <property type="nucleotide sequence ID" value="NZ_NBBJ01000001.1"/>
</dbReference>
<sequence length="563" mass="61909">MAMLVKHILRHPSGRVSFRRQYPPELRQFIAGPGASGPTVLKVSLGKEGSPGFLSRYEAAQNRWEATVSLARRQALGDYDAIDAPLIAEVVETYRAAELNADSMRRWDREAKDRALQVGEAMERAGIALPPTTTDRAGHWTRSVRVAASVVAEAGRALRANGDLEGIVEVWRTTAIATAEKRGRLIDTRAPAFERLCVALNDAAVSVHEDMLRRLDGEFVPTPSEPSPRPAGSPPDRLRAPGSRVPLLSLYDAYAAANEGMTAGVRDEWRKYIERLIDFLGHDDAARLTADNLRAWRDKLLAEPTRQGKQRSPVTVRDKYITAVRAALGYAVDEGLLNENVASAVKVKQPKRVKLRERSFTPVEAQAILTAALAPPPARMSTEHARARRWVPWLCAYTGARVGEIAQLRGEDVQELEGVWCLRITPEAGRVKTKEARIVPVHSHLIAQGFLDIVRANGAGPLFYDPSRQRVASESNRHVKKVGERLAEWVRVDVGITDLGLQPNHGWRHLFKSTSYAVGMEERMADAIQGHSAGTTGRKYGAPPIGAKADAIALLPRFQVPGV</sequence>
<gene>
    <name evidence="6" type="ORF">SPMU_01110</name>
</gene>
<comment type="caution">
    <text evidence="6">The sequence shown here is derived from an EMBL/GenBank/DDBJ whole genome shotgun (WGS) entry which is preliminary data.</text>
</comment>
<dbReference type="GO" id="GO:0003677">
    <property type="term" value="F:DNA binding"/>
    <property type="evidence" value="ECO:0007669"/>
    <property type="project" value="UniProtKB-KW"/>
</dbReference>
<proteinExistence type="inferred from homology"/>
<keyword evidence="4" id="KW-0233">DNA recombination</keyword>
<dbReference type="PANTHER" id="PTHR30349">
    <property type="entry name" value="PHAGE INTEGRASE-RELATED"/>
    <property type="match status" value="1"/>
</dbReference>
<dbReference type="InterPro" id="IPR011010">
    <property type="entry name" value="DNA_brk_join_enz"/>
</dbReference>
<evidence type="ECO:0000256" key="5">
    <source>
        <dbReference type="SAM" id="MobiDB-lite"/>
    </source>
</evidence>
<keyword evidence="3" id="KW-0238">DNA-binding</keyword>
<dbReference type="InterPro" id="IPR010998">
    <property type="entry name" value="Integrase_recombinase_N"/>
</dbReference>
<evidence type="ECO:0000256" key="4">
    <source>
        <dbReference type="ARBA" id="ARBA00023172"/>
    </source>
</evidence>
<dbReference type="Proteomes" id="UP000197783">
    <property type="component" value="Unassembled WGS sequence"/>
</dbReference>
<dbReference type="GO" id="GO:0015074">
    <property type="term" value="P:DNA integration"/>
    <property type="evidence" value="ECO:0007669"/>
    <property type="project" value="UniProtKB-KW"/>
</dbReference>
<organism evidence="6 7">
    <name type="scientific">Sphingomonas mucosissima</name>
    <dbReference type="NCBI Taxonomy" id="370959"/>
    <lineage>
        <taxon>Bacteria</taxon>
        <taxon>Pseudomonadati</taxon>
        <taxon>Pseudomonadota</taxon>
        <taxon>Alphaproteobacteria</taxon>
        <taxon>Sphingomonadales</taxon>
        <taxon>Sphingomonadaceae</taxon>
        <taxon>Sphingomonas</taxon>
    </lineage>
</organism>
<dbReference type="InterPro" id="IPR013762">
    <property type="entry name" value="Integrase-like_cat_sf"/>
</dbReference>
<keyword evidence="7" id="KW-1185">Reference proteome</keyword>
<dbReference type="AlphaFoldDB" id="A0A245ZPX2"/>
<evidence type="ECO:0000256" key="2">
    <source>
        <dbReference type="ARBA" id="ARBA00022908"/>
    </source>
</evidence>
<dbReference type="Gene3D" id="1.10.150.130">
    <property type="match status" value="1"/>
</dbReference>
<dbReference type="SUPFAM" id="SSF56349">
    <property type="entry name" value="DNA breaking-rejoining enzymes"/>
    <property type="match status" value="1"/>
</dbReference>
<evidence type="ECO:0000313" key="7">
    <source>
        <dbReference type="Proteomes" id="UP000197783"/>
    </source>
</evidence>
<evidence type="ECO:0000256" key="1">
    <source>
        <dbReference type="ARBA" id="ARBA00008857"/>
    </source>
</evidence>
<dbReference type="EMBL" id="NBBJ01000001">
    <property type="protein sequence ID" value="OWK31793.1"/>
    <property type="molecule type" value="Genomic_DNA"/>
</dbReference>
<dbReference type="InterPro" id="IPR050090">
    <property type="entry name" value="Tyrosine_recombinase_XerCD"/>
</dbReference>
<evidence type="ECO:0000256" key="3">
    <source>
        <dbReference type="ARBA" id="ARBA00023125"/>
    </source>
</evidence>
<keyword evidence="2" id="KW-0229">DNA integration</keyword>
<dbReference type="PANTHER" id="PTHR30349:SF41">
    <property type="entry name" value="INTEGRASE_RECOMBINASE PROTEIN MJ0367-RELATED"/>
    <property type="match status" value="1"/>
</dbReference>
<protein>
    <submittedName>
        <fullName evidence="6">Phage integrase family protein</fullName>
    </submittedName>
</protein>
<feature type="region of interest" description="Disordered" evidence="5">
    <location>
        <begin position="217"/>
        <end position="240"/>
    </location>
</feature>
<comment type="similarity">
    <text evidence="1">Belongs to the 'phage' integrase family.</text>
</comment>
<dbReference type="Gene3D" id="1.10.443.10">
    <property type="entry name" value="Intergrase catalytic core"/>
    <property type="match status" value="1"/>
</dbReference>